<dbReference type="GO" id="GO:0016020">
    <property type="term" value="C:membrane"/>
    <property type="evidence" value="ECO:0000318"/>
    <property type="project" value="GO_Central"/>
</dbReference>
<dbReference type="InterPro" id="IPR042307">
    <property type="entry name" value="Reeler_sf"/>
</dbReference>
<evidence type="ECO:0000313" key="4">
    <source>
        <dbReference type="Proteomes" id="UP000018468"/>
    </source>
</evidence>
<dbReference type="STRING" id="7918.ENSLOCP00000003134"/>
<proteinExistence type="predicted"/>
<dbReference type="InterPro" id="IPR051237">
    <property type="entry name" value="Ferric-chelate_Red/DefProt"/>
</dbReference>
<dbReference type="InParanoid" id="W5M426"/>
<dbReference type="eggNOG" id="KOG4293">
    <property type="taxonomic scope" value="Eukaryota"/>
</dbReference>
<dbReference type="PANTHER" id="PTHR45828">
    <property type="entry name" value="CYTOCHROME B561/FERRIC REDUCTASE TRANSMEMBRANE"/>
    <property type="match status" value="1"/>
</dbReference>
<dbReference type="Pfam" id="PF02014">
    <property type="entry name" value="Reeler"/>
    <property type="match status" value="1"/>
</dbReference>
<dbReference type="Gene3D" id="2.60.40.4060">
    <property type="entry name" value="Reeler domain"/>
    <property type="match status" value="1"/>
</dbReference>
<name>W5M426_LEPOC</name>
<feature type="signal peptide" evidence="1">
    <location>
        <begin position="1"/>
        <end position="19"/>
    </location>
</feature>
<reference evidence="3" key="3">
    <citation type="submission" date="2025-09" db="UniProtKB">
        <authorList>
            <consortium name="Ensembl"/>
        </authorList>
    </citation>
    <scope>IDENTIFICATION</scope>
</reference>
<dbReference type="PANTHER" id="PTHR45828:SF44">
    <property type="entry name" value="FERRIC-CHELATE REDUCTASE 1-RELATED"/>
    <property type="match status" value="1"/>
</dbReference>
<dbReference type="OMA" id="AVCEVTA"/>
<evidence type="ECO:0000259" key="2">
    <source>
        <dbReference type="PROSITE" id="PS51019"/>
    </source>
</evidence>
<dbReference type="PROSITE" id="PS51019">
    <property type="entry name" value="REELIN"/>
    <property type="match status" value="1"/>
</dbReference>
<dbReference type="AlphaFoldDB" id="W5M426"/>
<reference evidence="4" key="1">
    <citation type="submission" date="2011-12" db="EMBL/GenBank/DDBJ databases">
        <title>The Draft Genome of Lepisosteus oculatus.</title>
        <authorList>
            <consortium name="The Broad Institute Genome Assembly &amp; Analysis Group"/>
            <consortium name="Computational R&amp;D Group"/>
            <consortium name="and Sequencing Platform"/>
            <person name="Di Palma F."/>
            <person name="Alfoldi J."/>
            <person name="Johnson J."/>
            <person name="Berlin A."/>
            <person name="Gnerre S."/>
            <person name="Jaffe D."/>
            <person name="MacCallum I."/>
            <person name="Young S."/>
            <person name="Walker B.J."/>
            <person name="Lander E.S."/>
            <person name="Lindblad-Toh K."/>
        </authorList>
    </citation>
    <scope>NUCLEOTIDE SEQUENCE [LARGE SCALE GENOMIC DNA]</scope>
</reference>
<dbReference type="Ensembl" id="ENSLOCT00000003141.1">
    <property type="protein sequence ID" value="ENSLOCP00000003134.1"/>
    <property type="gene ID" value="ENSLOCG00000002664.1"/>
</dbReference>
<accession>W5M426</accession>
<organism evidence="3 4">
    <name type="scientific">Lepisosteus oculatus</name>
    <name type="common">Spotted gar</name>
    <dbReference type="NCBI Taxonomy" id="7918"/>
    <lineage>
        <taxon>Eukaryota</taxon>
        <taxon>Metazoa</taxon>
        <taxon>Chordata</taxon>
        <taxon>Craniata</taxon>
        <taxon>Vertebrata</taxon>
        <taxon>Euteleostomi</taxon>
        <taxon>Actinopterygii</taxon>
        <taxon>Neopterygii</taxon>
        <taxon>Holostei</taxon>
        <taxon>Semionotiformes</taxon>
        <taxon>Lepisosteidae</taxon>
        <taxon>Lepisosteus</taxon>
    </lineage>
</organism>
<evidence type="ECO:0000313" key="3">
    <source>
        <dbReference type="Ensembl" id="ENSLOCP00000003134.1"/>
    </source>
</evidence>
<feature type="domain" description="Reelin" evidence="2">
    <location>
        <begin position="14"/>
        <end position="186"/>
    </location>
</feature>
<dbReference type="GeneTree" id="ENSGT00940000164178"/>
<keyword evidence="4" id="KW-1185">Reference proteome</keyword>
<dbReference type="EMBL" id="AHAT01037019">
    <property type="status" value="NOT_ANNOTATED_CDS"/>
    <property type="molecule type" value="Genomic_DNA"/>
</dbReference>
<evidence type="ECO:0000256" key="1">
    <source>
        <dbReference type="SAM" id="SignalP"/>
    </source>
</evidence>
<dbReference type="InterPro" id="IPR002861">
    <property type="entry name" value="Reeler_dom"/>
</dbReference>
<keyword evidence="1" id="KW-0732">Signal</keyword>
<reference evidence="3" key="2">
    <citation type="submission" date="2025-08" db="UniProtKB">
        <authorList>
            <consortium name="Ensembl"/>
        </authorList>
    </citation>
    <scope>IDENTIFICATION</scope>
</reference>
<dbReference type="Proteomes" id="UP000018468">
    <property type="component" value="Linkage group LG5"/>
</dbReference>
<dbReference type="HOGENOM" id="CLU_1212235_0_0_1"/>
<protein>
    <recommendedName>
        <fullName evidence="2">Reelin domain-containing protein</fullName>
    </recommendedName>
</protein>
<dbReference type="CDD" id="cd08544">
    <property type="entry name" value="Reeler"/>
    <property type="match status" value="1"/>
</dbReference>
<dbReference type="Bgee" id="ENSLOCG00000002664">
    <property type="expression patterns" value="Expressed in ovary and 3 other cell types or tissues"/>
</dbReference>
<feature type="chain" id="PRO_5004867238" description="Reelin domain-containing protein" evidence="1">
    <location>
        <begin position="20"/>
        <end position="279"/>
    </location>
</feature>
<sequence length="279" mass="29488">AVCLALLLLGSSVHLGVMGFSTGSPPSLCDPMRLWHNSTSAQTTAAPYTVTAYPATYKPGDQITVSLRGSPDSFQGFLLQAQEVGGNDSVGSFTVTDSATSRLIACGGMMNSTVTQASDSMKTLVVVTWTAPTSGSLGDIEFRATFVKVLGVFWEDKLEMNNVPLPIYQKHHVAPLPTSFFSTTPPSTAVHSTTIGNFTGSITSDGCQQTKTCLAVPKGCDPANMGNCLFVSTAYLPDQADDIFFELQGLSGGYIAAILSADNQTVRAPPELVLSWLSW</sequence>